<feature type="region of interest" description="Disordered" evidence="1">
    <location>
        <begin position="27"/>
        <end position="53"/>
    </location>
</feature>
<sequence length="122" mass="13250">MLSAPSSSRRFSMSGLEAAWDFAAARGGTASRISQPRPKHYGDDSGSDIEPEASLDPNKILLELGLGSGVPEADVASLRREFALRNHPDRVPAELRALATQRMMIANDLIDRYVAGLRKSRS</sequence>
<dbReference type="Proteomes" id="UP000199423">
    <property type="component" value="Unassembled WGS sequence"/>
</dbReference>
<reference evidence="3" key="1">
    <citation type="submission" date="2016-10" db="EMBL/GenBank/DDBJ databases">
        <authorList>
            <person name="Varghese N."/>
            <person name="Submissions S."/>
        </authorList>
    </citation>
    <scope>NUCLEOTIDE SEQUENCE [LARGE SCALE GENOMIC DNA]</scope>
    <source>
        <strain evidence="3">DSM 1565</strain>
    </source>
</reference>
<evidence type="ECO:0000313" key="3">
    <source>
        <dbReference type="Proteomes" id="UP000199423"/>
    </source>
</evidence>
<evidence type="ECO:0000256" key="1">
    <source>
        <dbReference type="SAM" id="MobiDB-lite"/>
    </source>
</evidence>
<keyword evidence="3" id="KW-1185">Reference proteome</keyword>
<dbReference type="AlphaFoldDB" id="A0A1I7NRD5"/>
<dbReference type="STRING" id="51670.SAMN04488557_3051"/>
<accession>A0A1I7NRD5</accession>
<proteinExistence type="predicted"/>
<protein>
    <recommendedName>
        <fullName evidence="4">DnaJ domain-containing protein</fullName>
    </recommendedName>
</protein>
<name>A0A1I7NRD5_9HYPH</name>
<evidence type="ECO:0008006" key="4">
    <source>
        <dbReference type="Google" id="ProtNLM"/>
    </source>
</evidence>
<evidence type="ECO:0000313" key="2">
    <source>
        <dbReference type="EMBL" id="SFV37219.1"/>
    </source>
</evidence>
<gene>
    <name evidence="2" type="ORF">SAMN04488557_3051</name>
</gene>
<organism evidence="2 3">
    <name type="scientific">Hyphomicrobium facile</name>
    <dbReference type="NCBI Taxonomy" id="51670"/>
    <lineage>
        <taxon>Bacteria</taxon>
        <taxon>Pseudomonadati</taxon>
        <taxon>Pseudomonadota</taxon>
        <taxon>Alphaproteobacteria</taxon>
        <taxon>Hyphomicrobiales</taxon>
        <taxon>Hyphomicrobiaceae</taxon>
        <taxon>Hyphomicrobium</taxon>
    </lineage>
</organism>
<dbReference type="EMBL" id="FPCH01000003">
    <property type="protein sequence ID" value="SFV37219.1"/>
    <property type="molecule type" value="Genomic_DNA"/>
</dbReference>